<dbReference type="Pfam" id="PF00486">
    <property type="entry name" value="Trans_reg_C"/>
    <property type="match status" value="1"/>
</dbReference>
<dbReference type="GO" id="GO:0000156">
    <property type="term" value="F:phosphorelay response regulator activity"/>
    <property type="evidence" value="ECO:0007669"/>
    <property type="project" value="TreeGrafter"/>
</dbReference>
<feature type="domain" description="OmpR/PhoB-type" evidence="5">
    <location>
        <begin position="179"/>
        <end position="277"/>
    </location>
</feature>
<reference evidence="6 7" key="2">
    <citation type="submission" date="2008-10" db="EMBL/GenBank/DDBJ databases">
        <authorList>
            <person name="Fulton L."/>
            <person name="Clifton S."/>
            <person name="Fulton B."/>
            <person name="Xu J."/>
            <person name="Minx P."/>
            <person name="Pepin K.H."/>
            <person name="Johnson M."/>
            <person name="Thiruvilangam P."/>
            <person name="Bhonagiri V."/>
            <person name="Nash W.E."/>
            <person name="Mardis E.R."/>
            <person name="Wilson R.K."/>
        </authorList>
    </citation>
    <scope>NUCLEOTIDE SEQUENCE [LARGE SCALE GENOMIC DNA]</scope>
    <source>
        <strain evidence="6 7">DSM 13279</strain>
    </source>
</reference>
<evidence type="ECO:0000259" key="4">
    <source>
        <dbReference type="PROSITE" id="PS50110"/>
    </source>
</evidence>
<feature type="modified residue" description="4-aspartylphosphate" evidence="2">
    <location>
        <position position="85"/>
    </location>
</feature>
<proteinExistence type="predicted"/>
<dbReference type="AlphaFoldDB" id="B6GBG2"/>
<dbReference type="SMART" id="SM00862">
    <property type="entry name" value="Trans_reg_C"/>
    <property type="match status" value="1"/>
</dbReference>
<comment type="caution">
    <text evidence="6">The sequence shown here is derived from an EMBL/GenBank/DDBJ whole genome shotgun (WGS) entry which is preliminary data.</text>
</comment>
<dbReference type="EMBL" id="ABXJ01000074">
    <property type="protein sequence ID" value="EEA90374.1"/>
    <property type="molecule type" value="Genomic_DNA"/>
</dbReference>
<evidence type="ECO:0000313" key="6">
    <source>
        <dbReference type="EMBL" id="EEA90374.1"/>
    </source>
</evidence>
<keyword evidence="2" id="KW-0597">Phosphoprotein</keyword>
<protein>
    <submittedName>
        <fullName evidence="6">Response regulator receiver domain protein</fullName>
    </submittedName>
</protein>
<dbReference type="PROSITE" id="PS51755">
    <property type="entry name" value="OMPR_PHOB"/>
    <property type="match status" value="1"/>
</dbReference>
<dbReference type="PROSITE" id="PS50110">
    <property type="entry name" value="RESPONSE_REGULATORY"/>
    <property type="match status" value="1"/>
</dbReference>
<feature type="DNA-binding region" description="OmpR/PhoB-type" evidence="3">
    <location>
        <begin position="179"/>
        <end position="277"/>
    </location>
</feature>
<dbReference type="eggNOG" id="COG0745">
    <property type="taxonomic scope" value="Bacteria"/>
</dbReference>
<dbReference type="Proteomes" id="UP000003560">
    <property type="component" value="Unassembled WGS sequence"/>
</dbReference>
<evidence type="ECO:0000256" key="1">
    <source>
        <dbReference type="ARBA" id="ARBA00023125"/>
    </source>
</evidence>
<dbReference type="InterPro" id="IPR039420">
    <property type="entry name" value="WalR-like"/>
</dbReference>
<dbReference type="InterPro" id="IPR016032">
    <property type="entry name" value="Sig_transdc_resp-reg_C-effctor"/>
</dbReference>
<organism evidence="6 7">
    <name type="scientific">Collinsella stercoris DSM 13279</name>
    <dbReference type="NCBI Taxonomy" id="445975"/>
    <lineage>
        <taxon>Bacteria</taxon>
        <taxon>Bacillati</taxon>
        <taxon>Actinomycetota</taxon>
        <taxon>Coriobacteriia</taxon>
        <taxon>Coriobacteriales</taxon>
        <taxon>Coriobacteriaceae</taxon>
        <taxon>Collinsella</taxon>
    </lineage>
</organism>
<name>B6GBG2_9ACTN</name>
<dbReference type="PANTHER" id="PTHR48111:SF2">
    <property type="entry name" value="RESPONSE REGULATOR SAER"/>
    <property type="match status" value="1"/>
</dbReference>
<keyword evidence="7" id="KW-1185">Reference proteome</keyword>
<dbReference type="STRING" id="445975.COLSTE_01421"/>
<dbReference type="PANTHER" id="PTHR48111">
    <property type="entry name" value="REGULATOR OF RPOS"/>
    <property type="match status" value="1"/>
</dbReference>
<dbReference type="InterPro" id="IPR001867">
    <property type="entry name" value="OmpR/PhoB-type_DNA-bd"/>
</dbReference>
<dbReference type="GO" id="GO:0032993">
    <property type="term" value="C:protein-DNA complex"/>
    <property type="evidence" value="ECO:0007669"/>
    <property type="project" value="TreeGrafter"/>
</dbReference>
<dbReference type="GO" id="GO:0005829">
    <property type="term" value="C:cytosol"/>
    <property type="evidence" value="ECO:0007669"/>
    <property type="project" value="TreeGrafter"/>
</dbReference>
<dbReference type="Gene3D" id="1.10.10.10">
    <property type="entry name" value="Winged helix-like DNA-binding domain superfamily/Winged helix DNA-binding domain"/>
    <property type="match status" value="1"/>
</dbReference>
<feature type="domain" description="Response regulatory" evidence="4">
    <location>
        <begin position="18"/>
        <end position="150"/>
    </location>
</feature>
<evidence type="ECO:0000256" key="2">
    <source>
        <dbReference type="PROSITE-ProRule" id="PRU00169"/>
    </source>
</evidence>
<dbReference type="GO" id="GO:0000976">
    <property type="term" value="F:transcription cis-regulatory region binding"/>
    <property type="evidence" value="ECO:0007669"/>
    <property type="project" value="TreeGrafter"/>
</dbReference>
<dbReference type="InterPro" id="IPR011006">
    <property type="entry name" value="CheY-like_superfamily"/>
</dbReference>
<dbReference type="SUPFAM" id="SSF46894">
    <property type="entry name" value="C-terminal effector domain of the bipartite response regulators"/>
    <property type="match status" value="1"/>
</dbReference>
<dbReference type="SUPFAM" id="SSF52172">
    <property type="entry name" value="CheY-like"/>
    <property type="match status" value="1"/>
</dbReference>
<gene>
    <name evidence="6" type="ORF">COLSTE_01421</name>
</gene>
<reference evidence="6 7" key="1">
    <citation type="submission" date="2008-10" db="EMBL/GenBank/DDBJ databases">
        <title>Draft genome sequence of Collinsella stercoris (DSM 13279).</title>
        <authorList>
            <person name="Sudarsanam P."/>
            <person name="Ley R."/>
            <person name="Guruge J."/>
            <person name="Turnbaugh P.J."/>
            <person name="Mahowald M."/>
            <person name="Liep D."/>
            <person name="Gordon J."/>
        </authorList>
    </citation>
    <scope>NUCLEOTIDE SEQUENCE [LARGE SCALE GENOMIC DNA]</scope>
    <source>
        <strain evidence="6 7">DSM 13279</strain>
    </source>
</reference>
<dbReference type="InterPro" id="IPR001789">
    <property type="entry name" value="Sig_transdc_resp-reg_receiver"/>
</dbReference>
<accession>B6GBG2</accession>
<dbReference type="HOGENOM" id="CLU_000445_30_3_11"/>
<evidence type="ECO:0000313" key="7">
    <source>
        <dbReference type="Proteomes" id="UP000003560"/>
    </source>
</evidence>
<dbReference type="Pfam" id="PF00072">
    <property type="entry name" value="Response_reg"/>
    <property type="match status" value="1"/>
</dbReference>
<keyword evidence="1 3" id="KW-0238">DNA-binding</keyword>
<evidence type="ECO:0000259" key="5">
    <source>
        <dbReference type="PROSITE" id="PS51755"/>
    </source>
</evidence>
<dbReference type="Gene3D" id="3.40.50.2300">
    <property type="match status" value="1"/>
</dbReference>
<dbReference type="GO" id="GO:0006355">
    <property type="term" value="P:regulation of DNA-templated transcription"/>
    <property type="evidence" value="ECO:0007669"/>
    <property type="project" value="InterPro"/>
</dbReference>
<dbReference type="CDD" id="cd00383">
    <property type="entry name" value="trans_reg_C"/>
    <property type="match status" value="1"/>
</dbReference>
<evidence type="ECO:0000256" key="3">
    <source>
        <dbReference type="PROSITE-ProRule" id="PRU01091"/>
    </source>
</evidence>
<sequence length="278" mass="30473">MKPPIAIHAPREAKMGARILIVEDDADINEIIAVHLARQGHTCTQAYSGTEGIMRLGGDLASASEAATPTDEKRDAPPFDLIICDLMLPGATGEELIAAVRERDPELPVIVISARTSTTDRVDLLKLGADDYLTKPFDLDELAARVEVQLRHHLLRGRQAAVRDASLSDQDAGGNEHAQETLAFRAWELNPASRTFSVDGAALPLTRIEFNLLEALMRQPKRAWAKQDLFEAAWGEPYAGDDSTVTVHMSNIRTKLKPTGTDAYIKTVWGIGFKLVEE</sequence>
<dbReference type="SMART" id="SM00448">
    <property type="entry name" value="REC"/>
    <property type="match status" value="1"/>
</dbReference>
<dbReference type="InterPro" id="IPR036388">
    <property type="entry name" value="WH-like_DNA-bd_sf"/>
</dbReference>